<protein>
    <recommendedName>
        <fullName evidence="1">Putative Flp pilus-assembly TadG-like N-terminal domain-containing protein</fullName>
    </recommendedName>
</protein>
<reference evidence="2 3" key="1">
    <citation type="submission" date="2017-06" db="EMBL/GenBank/DDBJ databases">
        <title>Sequencing and comparative analysis of myxobacterial genomes.</title>
        <authorList>
            <person name="Rupp O."/>
            <person name="Goesmann A."/>
            <person name="Sogaard-Andersen L."/>
        </authorList>
    </citation>
    <scope>NUCLEOTIDE SEQUENCE [LARGE SCALE GENOMIC DNA]</scope>
    <source>
        <strain evidence="2 3">DSM 14697</strain>
    </source>
</reference>
<dbReference type="Proteomes" id="UP000217343">
    <property type="component" value="Chromosome"/>
</dbReference>
<evidence type="ECO:0000313" key="2">
    <source>
        <dbReference type="EMBL" id="ATB50333.1"/>
    </source>
</evidence>
<evidence type="ECO:0000313" key="3">
    <source>
        <dbReference type="Proteomes" id="UP000217343"/>
    </source>
</evidence>
<gene>
    <name evidence="2" type="ORF">MYMAC_005988</name>
</gene>
<organism evidence="2 3">
    <name type="scientific">Corallococcus macrosporus DSM 14697</name>
    <dbReference type="NCBI Taxonomy" id="1189310"/>
    <lineage>
        <taxon>Bacteria</taxon>
        <taxon>Pseudomonadati</taxon>
        <taxon>Myxococcota</taxon>
        <taxon>Myxococcia</taxon>
        <taxon>Myxococcales</taxon>
        <taxon>Cystobacterineae</taxon>
        <taxon>Myxococcaceae</taxon>
        <taxon>Corallococcus</taxon>
    </lineage>
</organism>
<dbReference type="KEGG" id="mmas:MYMAC_005988"/>
<dbReference type="RefSeq" id="WP_095960572.1">
    <property type="nucleotide sequence ID" value="NZ_CP022203.1"/>
</dbReference>
<keyword evidence="3" id="KW-1185">Reference proteome</keyword>
<proteinExistence type="predicted"/>
<feature type="domain" description="Putative Flp pilus-assembly TadG-like N-terminal" evidence="1">
    <location>
        <begin position="15"/>
        <end position="58"/>
    </location>
</feature>
<evidence type="ECO:0000259" key="1">
    <source>
        <dbReference type="Pfam" id="PF13400"/>
    </source>
</evidence>
<dbReference type="Pfam" id="PF13400">
    <property type="entry name" value="Tad"/>
    <property type="match status" value="1"/>
</dbReference>
<dbReference type="EMBL" id="CP022203">
    <property type="protein sequence ID" value="ATB50333.1"/>
    <property type="molecule type" value="Genomic_DNA"/>
</dbReference>
<name>A0A250K2U6_9BACT</name>
<dbReference type="InterPro" id="IPR028087">
    <property type="entry name" value="Tad_N"/>
</dbReference>
<dbReference type="OrthoDB" id="5377167at2"/>
<accession>A0A250K2U6</accession>
<dbReference type="AlphaFoldDB" id="A0A250K2U6"/>
<sequence>MLTRSIRQSFRRNEGQALVLAALMVLVMSLAVLATVNIGHTVHERIRLQNTADAAAYSMAAMEARAFNFYAYANRTQVSHYVSAMMWQSLLSLIYSAEAFLTDLYGVMRTLNPCAGSPSGYWMFVCPLLQLVPIVGPLLRVVSSIMTLYRNTFLRGVQAAIRRTSGINPDEVIGGRIIPAHRILNGVMYFASQAVMLSASTHVVQSTQTVVNANDSNVDSMMSQLATGAYSQCLFSQAHSPHAGGSPLNPTSWKNPLGALDVTKRERDDPVARAKRSMGGITNATRYACDTASSGGLLECPQGFVTNRRLGDLLPIPDMLGFLKDFLSDGVDIDGVMQFGKIGQTRMLSSTFPNARTLRAGQGPGNNGRNYIRDWNDNLNPWGMMAQGDNLGSDDPYWLNLGPAEEGSGRFKIDNPLACTKDDDYWKCFGDNRRGKGDNNRARLPYRHMMKTSIWALNDVDSGRRRGGLHWRVNYSNFDRRWGGYVKPEGREGRYGIHETEICVVRIGDCRLHASVYAANVRPVQDGNHRWPGLVPFMHFEPGQLGSVCNPAANANMRQAAPRTADFNQPSTWVALNKSPDQVINRENADGAGSNAPALLNTQGKVSFAFSPESEGLEMMNNRKKFLGMVEGLNVISRGQAYYHRPGNWAEQPNFFNPYWRPRLASVYQGRHSLPALGGMLDALPGPLRGITPKIVTH</sequence>